<dbReference type="EMBL" id="WWBZ02000051">
    <property type="protein sequence ID" value="KAF4304277.1"/>
    <property type="molecule type" value="Genomic_DNA"/>
</dbReference>
<name>A0A8H4IN71_9PEZI</name>
<evidence type="ECO:0000313" key="3">
    <source>
        <dbReference type="Proteomes" id="UP000572817"/>
    </source>
</evidence>
<dbReference type="Proteomes" id="UP000572817">
    <property type="component" value="Unassembled WGS sequence"/>
</dbReference>
<feature type="region of interest" description="Disordered" evidence="1">
    <location>
        <begin position="90"/>
        <end position="134"/>
    </location>
</feature>
<organism evidence="2 3">
    <name type="scientific">Botryosphaeria dothidea</name>
    <dbReference type="NCBI Taxonomy" id="55169"/>
    <lineage>
        <taxon>Eukaryota</taxon>
        <taxon>Fungi</taxon>
        <taxon>Dikarya</taxon>
        <taxon>Ascomycota</taxon>
        <taxon>Pezizomycotina</taxon>
        <taxon>Dothideomycetes</taxon>
        <taxon>Dothideomycetes incertae sedis</taxon>
        <taxon>Botryosphaeriales</taxon>
        <taxon>Botryosphaeriaceae</taxon>
        <taxon>Botryosphaeria</taxon>
    </lineage>
</organism>
<evidence type="ECO:0000313" key="2">
    <source>
        <dbReference type="EMBL" id="KAF4304277.1"/>
    </source>
</evidence>
<protein>
    <submittedName>
        <fullName evidence="2">Uncharacterized protein</fullName>
    </submittedName>
</protein>
<accession>A0A8H4IN71</accession>
<proteinExistence type="predicted"/>
<feature type="compositionally biased region" description="Basic and acidic residues" evidence="1">
    <location>
        <begin position="98"/>
        <end position="115"/>
    </location>
</feature>
<gene>
    <name evidence="2" type="ORF">GTA08_BOTSDO08468</name>
</gene>
<keyword evidence="3" id="KW-1185">Reference proteome</keyword>
<evidence type="ECO:0000256" key="1">
    <source>
        <dbReference type="SAM" id="MobiDB-lite"/>
    </source>
</evidence>
<sequence>MSLAATLASVAPYNIYVSQLAAPQPLASAEYWYDRGHYIYDCLKQPARPAVYEGMLLRIVDDTNHPAWADTLGEDIVSAFTAQIDHIERLKQPVQTEATEREKKDKRNKKRNDGTKRKRAEARKARAEGKSEAA</sequence>
<dbReference type="OrthoDB" id="10471993at2759"/>
<comment type="caution">
    <text evidence="2">The sequence shown here is derived from an EMBL/GenBank/DDBJ whole genome shotgun (WGS) entry which is preliminary data.</text>
</comment>
<reference evidence="2" key="1">
    <citation type="submission" date="2020-04" db="EMBL/GenBank/DDBJ databases">
        <title>Genome Assembly and Annotation of Botryosphaeria dothidea sdau 11-99, a Latent Pathogen of Apple Fruit Ring Rot in China.</title>
        <authorList>
            <person name="Yu C."/>
            <person name="Diao Y."/>
            <person name="Lu Q."/>
            <person name="Zhao J."/>
            <person name="Cui S."/>
            <person name="Peng C."/>
            <person name="He B."/>
            <person name="Liu H."/>
        </authorList>
    </citation>
    <scope>NUCLEOTIDE SEQUENCE [LARGE SCALE GENOMIC DNA]</scope>
    <source>
        <strain evidence="2">Sdau11-99</strain>
    </source>
</reference>
<dbReference type="AlphaFoldDB" id="A0A8H4IN71"/>
<feature type="compositionally biased region" description="Basic and acidic residues" evidence="1">
    <location>
        <begin position="122"/>
        <end position="134"/>
    </location>
</feature>